<comment type="subcellular location">
    <subcellularLocation>
        <location evidence="1">Cell membrane</location>
        <topology evidence="1">Multi-pass membrane protein</topology>
    </subcellularLocation>
</comment>
<keyword evidence="9 10" id="KW-0472">Membrane</keyword>
<dbReference type="Proteomes" id="UP000018735">
    <property type="component" value="Chromosome"/>
</dbReference>
<feature type="transmembrane region" description="Helical" evidence="10">
    <location>
        <begin position="175"/>
        <end position="192"/>
    </location>
</feature>
<name>A0A0F6CKM3_MYCGL</name>
<feature type="domain" description="ABC transmembrane type-1" evidence="12">
    <location>
        <begin position="24"/>
        <end position="326"/>
    </location>
</feature>
<dbReference type="InterPro" id="IPR039421">
    <property type="entry name" value="Type_1_exporter"/>
</dbReference>
<dbReference type="GO" id="GO:0034040">
    <property type="term" value="F:ATPase-coupled lipid transmembrane transporter activity"/>
    <property type="evidence" value="ECO:0007669"/>
    <property type="project" value="TreeGrafter"/>
</dbReference>
<evidence type="ECO:0000256" key="5">
    <source>
        <dbReference type="ARBA" id="ARBA00022692"/>
    </source>
</evidence>
<dbReference type="Pfam" id="PF00664">
    <property type="entry name" value="ABC_membrane"/>
    <property type="match status" value="1"/>
</dbReference>
<dbReference type="GO" id="GO:0140359">
    <property type="term" value="F:ABC-type transporter activity"/>
    <property type="evidence" value="ECO:0007669"/>
    <property type="project" value="InterPro"/>
</dbReference>
<dbReference type="InterPro" id="IPR036640">
    <property type="entry name" value="ABC1_TM_sf"/>
</dbReference>
<dbReference type="AlphaFoldDB" id="A0A0F6CKM3"/>
<feature type="transmembrane region" description="Helical" evidence="10">
    <location>
        <begin position="258"/>
        <end position="280"/>
    </location>
</feature>
<dbReference type="Pfam" id="PF00005">
    <property type="entry name" value="ABC_tran"/>
    <property type="match status" value="1"/>
</dbReference>
<dbReference type="SUPFAM" id="SSF52540">
    <property type="entry name" value="P-loop containing nucleoside triphosphate hydrolases"/>
    <property type="match status" value="1"/>
</dbReference>
<evidence type="ECO:0000256" key="2">
    <source>
        <dbReference type="ARBA" id="ARBA00005417"/>
    </source>
</evidence>
<feature type="transmembrane region" description="Helical" evidence="10">
    <location>
        <begin position="67"/>
        <end position="89"/>
    </location>
</feature>
<keyword evidence="7" id="KW-0067">ATP-binding</keyword>
<sequence length="600" mass="68334">MKFKPMARLKQLFLLLKNDKKVLALTMILTSFKSIFRIGSSLIFGYVIQNIFVNITTLDPVVAQENWIRLLQFSAILAGVYFLLFLCYISSTVITIKLAYKTTVKIRDIVFKKIHKIDLLTLEKMMNGEVINKIAVDVDLISANLSTFLGELFSTPIVTVFIFIALFVVSPYLTLITIGLMLIMLLVQLIVIKKANAAQEKSLTLYEKLATFIEEHVQQYELIKSLDITNVVNKEFKQLSDDYLKVNLRSTKLFSMIYPINFLFEDTVIVSAFIFSLLFQSFNLSSGSPIQFLNQINLALITTFNLMLRFALGELGYLFKVSADIQITFVSIKRIQSFLNLKQKFSYQHTPIEQLKYIKFDNVSFSYDNKHLALDNVSFQIDVNTSTAIVGQTGSGKSTIMNLLSRYYQPTSGEIYFNDHNYQKLDEYQFNQKISVVLQDSIMFSDTIYNNIACVKPNATKEQVIQAANEAKIHNFISNLKDGYETIIDENQTNFSAGQIQQIALARAFLSDADILIMDEATSSLDSKTEKLIQDAIFNLMDKKTVILIAHRLSTIINVDKILVMQKGKIIESGSHDELINKKGYYYQLNQANVDESSLM</sequence>
<dbReference type="InterPro" id="IPR011527">
    <property type="entry name" value="ABC1_TM_dom"/>
</dbReference>
<dbReference type="EMBL" id="CP006916">
    <property type="protein sequence ID" value="AHB99645.1"/>
    <property type="molecule type" value="Genomic_DNA"/>
</dbReference>
<dbReference type="InterPro" id="IPR003593">
    <property type="entry name" value="AAA+_ATPase"/>
</dbReference>
<accession>A0A0F6CKM3</accession>
<evidence type="ECO:0000256" key="3">
    <source>
        <dbReference type="ARBA" id="ARBA00022448"/>
    </source>
</evidence>
<evidence type="ECO:0000256" key="1">
    <source>
        <dbReference type="ARBA" id="ARBA00004651"/>
    </source>
</evidence>
<dbReference type="FunFam" id="3.40.50.300:FF:000221">
    <property type="entry name" value="Multidrug ABC transporter ATP-binding protein"/>
    <property type="match status" value="1"/>
</dbReference>
<evidence type="ECO:0000259" key="11">
    <source>
        <dbReference type="PROSITE" id="PS50893"/>
    </source>
</evidence>
<dbReference type="PROSITE" id="PS50929">
    <property type="entry name" value="ABC_TM1F"/>
    <property type="match status" value="1"/>
</dbReference>
<evidence type="ECO:0000256" key="10">
    <source>
        <dbReference type="SAM" id="Phobius"/>
    </source>
</evidence>
<gene>
    <name evidence="13" type="ORF">GCW_02065</name>
</gene>
<keyword evidence="6" id="KW-0547">Nucleotide-binding</keyword>
<evidence type="ECO:0000313" key="13">
    <source>
        <dbReference type="EMBL" id="AHB99645.1"/>
    </source>
</evidence>
<dbReference type="GO" id="GO:0005886">
    <property type="term" value="C:plasma membrane"/>
    <property type="evidence" value="ECO:0007669"/>
    <property type="project" value="UniProtKB-SubCell"/>
</dbReference>
<feature type="transmembrane region" description="Helical" evidence="10">
    <location>
        <begin position="21"/>
        <end position="47"/>
    </location>
</feature>
<dbReference type="RefSeq" id="WP_011884415.1">
    <property type="nucleotide sequence ID" value="NC_023030.2"/>
</dbReference>
<dbReference type="KEGG" id="mgz:GCW_02065"/>
<dbReference type="InterPro" id="IPR003439">
    <property type="entry name" value="ABC_transporter-like_ATP-bd"/>
</dbReference>
<keyword evidence="3" id="KW-0813">Transport</keyword>
<protein>
    <submittedName>
        <fullName evidence="13">Multidrug ABC transporter permease</fullName>
    </submittedName>
</protein>
<dbReference type="SUPFAM" id="SSF90123">
    <property type="entry name" value="ABC transporter transmembrane region"/>
    <property type="match status" value="1"/>
</dbReference>
<evidence type="ECO:0000256" key="9">
    <source>
        <dbReference type="ARBA" id="ARBA00023136"/>
    </source>
</evidence>
<keyword evidence="8 10" id="KW-1133">Transmembrane helix</keyword>
<evidence type="ECO:0000256" key="7">
    <source>
        <dbReference type="ARBA" id="ARBA00022840"/>
    </source>
</evidence>
<dbReference type="PANTHER" id="PTHR24221">
    <property type="entry name" value="ATP-BINDING CASSETTE SUB-FAMILY B"/>
    <property type="match status" value="1"/>
</dbReference>
<dbReference type="Gene3D" id="3.40.50.300">
    <property type="entry name" value="P-loop containing nucleotide triphosphate hydrolases"/>
    <property type="match status" value="1"/>
</dbReference>
<feature type="transmembrane region" description="Helical" evidence="10">
    <location>
        <begin position="148"/>
        <end position="169"/>
    </location>
</feature>
<dbReference type="PANTHER" id="PTHR24221:SF654">
    <property type="entry name" value="ATP-BINDING CASSETTE SUB-FAMILY B MEMBER 6"/>
    <property type="match status" value="1"/>
</dbReference>
<comment type="similarity">
    <text evidence="2">Belongs to the ABC transporter superfamily.</text>
</comment>
<dbReference type="Gene3D" id="1.20.1560.10">
    <property type="entry name" value="ABC transporter type 1, transmembrane domain"/>
    <property type="match status" value="1"/>
</dbReference>
<evidence type="ECO:0000313" key="14">
    <source>
        <dbReference type="Proteomes" id="UP000018735"/>
    </source>
</evidence>
<dbReference type="GO" id="GO:0005524">
    <property type="term" value="F:ATP binding"/>
    <property type="evidence" value="ECO:0007669"/>
    <property type="project" value="UniProtKB-KW"/>
</dbReference>
<evidence type="ECO:0000256" key="8">
    <source>
        <dbReference type="ARBA" id="ARBA00022989"/>
    </source>
</evidence>
<evidence type="ECO:0000259" key="12">
    <source>
        <dbReference type="PROSITE" id="PS50929"/>
    </source>
</evidence>
<feature type="domain" description="ABC transporter" evidence="11">
    <location>
        <begin position="358"/>
        <end position="592"/>
    </location>
</feature>
<keyword evidence="4" id="KW-1003">Cell membrane</keyword>
<dbReference type="SMART" id="SM00382">
    <property type="entry name" value="AAA"/>
    <property type="match status" value="1"/>
</dbReference>
<proteinExistence type="inferred from homology"/>
<organism evidence="13 14">
    <name type="scientific">Mycoplasmoides gallisepticum S6</name>
    <dbReference type="NCBI Taxonomy" id="1006581"/>
    <lineage>
        <taxon>Bacteria</taxon>
        <taxon>Bacillati</taxon>
        <taxon>Mycoplasmatota</taxon>
        <taxon>Mycoplasmoidales</taxon>
        <taxon>Mycoplasmoidaceae</taxon>
        <taxon>Mycoplasmoides</taxon>
    </lineage>
</organism>
<evidence type="ECO:0000256" key="4">
    <source>
        <dbReference type="ARBA" id="ARBA00022475"/>
    </source>
</evidence>
<dbReference type="HOGENOM" id="CLU_000604_84_3_14"/>
<dbReference type="eggNOG" id="COG1132">
    <property type="taxonomic scope" value="Bacteria"/>
</dbReference>
<reference evidence="13 14" key="1">
    <citation type="journal article" date="2011" name="PLoS ONE">
        <title>Core proteome of the minimal cell: comparative proteomics of three mollicute species.</title>
        <authorList>
            <person name="Fisunov G.Y."/>
            <person name="Alexeev D.G."/>
            <person name="Bazaleev N.A."/>
            <person name="Ladygina V.G."/>
            <person name="Galyamina M.A."/>
            <person name="Kondratov I.G."/>
            <person name="Zhukova N.A."/>
            <person name="Serebryakova M.V."/>
            <person name="Demina I.A."/>
            <person name="Govorun V.M."/>
        </authorList>
    </citation>
    <scope>NUCLEOTIDE SEQUENCE [LARGE SCALE GENOMIC DNA]</scope>
    <source>
        <strain evidence="13 14">S6</strain>
    </source>
</reference>
<dbReference type="GO" id="GO:0016887">
    <property type="term" value="F:ATP hydrolysis activity"/>
    <property type="evidence" value="ECO:0007669"/>
    <property type="project" value="InterPro"/>
</dbReference>
<dbReference type="PROSITE" id="PS50893">
    <property type="entry name" value="ABC_TRANSPORTER_2"/>
    <property type="match status" value="1"/>
</dbReference>
<keyword evidence="5 10" id="KW-0812">Transmembrane</keyword>
<dbReference type="InterPro" id="IPR027417">
    <property type="entry name" value="P-loop_NTPase"/>
</dbReference>
<evidence type="ECO:0000256" key="6">
    <source>
        <dbReference type="ARBA" id="ARBA00022741"/>
    </source>
</evidence>